<sequence length="99" mass="11166">MADSTSVVKLYREKHYHPEPPKEVKTDIADLTDDGFPYGVKSLKVGMYAGDWMVYTDINHPKHEGKRVRQGKEYPNLEEMGFSSCDGKSIKSIKQAGDS</sequence>
<dbReference type="Proteomes" id="UP000225706">
    <property type="component" value="Unassembled WGS sequence"/>
</dbReference>
<comment type="caution">
    <text evidence="1">The sequence shown here is derived from an EMBL/GenBank/DDBJ whole genome shotgun (WGS) entry which is preliminary data.</text>
</comment>
<dbReference type="Gene3D" id="2.60.20.10">
    <property type="entry name" value="Crystallins"/>
    <property type="match status" value="1"/>
</dbReference>
<keyword evidence="2" id="KW-1185">Reference proteome</keyword>
<evidence type="ECO:0000313" key="1">
    <source>
        <dbReference type="EMBL" id="PFX12618.1"/>
    </source>
</evidence>
<dbReference type="AlphaFoldDB" id="A0A2B4R8B6"/>
<name>A0A2B4R8B6_STYPI</name>
<dbReference type="EMBL" id="LSMT01001258">
    <property type="protein sequence ID" value="PFX12618.1"/>
    <property type="molecule type" value="Genomic_DNA"/>
</dbReference>
<organism evidence="1 2">
    <name type="scientific">Stylophora pistillata</name>
    <name type="common">Smooth cauliflower coral</name>
    <dbReference type="NCBI Taxonomy" id="50429"/>
    <lineage>
        <taxon>Eukaryota</taxon>
        <taxon>Metazoa</taxon>
        <taxon>Cnidaria</taxon>
        <taxon>Anthozoa</taxon>
        <taxon>Hexacorallia</taxon>
        <taxon>Scleractinia</taxon>
        <taxon>Astrocoeniina</taxon>
        <taxon>Pocilloporidae</taxon>
        <taxon>Stylophora</taxon>
    </lineage>
</organism>
<evidence type="ECO:0000313" key="2">
    <source>
        <dbReference type="Proteomes" id="UP000225706"/>
    </source>
</evidence>
<gene>
    <name evidence="1" type="ORF">AWC38_SpisGene23393</name>
</gene>
<proteinExistence type="predicted"/>
<protein>
    <submittedName>
        <fullName evidence="1">Uncharacterized protein</fullName>
    </submittedName>
</protein>
<reference evidence="2" key="1">
    <citation type="journal article" date="2017" name="bioRxiv">
        <title>Comparative analysis of the genomes of Stylophora pistillata and Acropora digitifera provides evidence for extensive differences between species of corals.</title>
        <authorList>
            <person name="Voolstra C.R."/>
            <person name="Li Y."/>
            <person name="Liew Y.J."/>
            <person name="Baumgarten S."/>
            <person name="Zoccola D."/>
            <person name="Flot J.-F."/>
            <person name="Tambutte S."/>
            <person name="Allemand D."/>
            <person name="Aranda M."/>
        </authorList>
    </citation>
    <scope>NUCLEOTIDE SEQUENCE [LARGE SCALE GENOMIC DNA]</scope>
</reference>
<accession>A0A2B4R8B6</accession>